<comment type="caution">
    <text evidence="1">The sequence shown here is derived from an EMBL/GenBank/DDBJ whole genome shotgun (WGS) entry which is preliminary data.</text>
</comment>
<accession>A0A430QYE6</accession>
<proteinExistence type="predicted"/>
<sequence length="549" mass="61327">MAPMDGRRWLKAMTKATRPLLFLGLLGLLGACNLQGNGTTGATPCANPLFGPETPQGICNSPTAWVDEILAQGEDLPPETDPEWLLTKAAFSIPKHIVLRTGASGPTLGYLKLPDFPEHRFLVARRVPKAMDTYCPGFPYQGCFTREIQYGVAVFTEGIYELVGNAGLDPFFPYVTGKDGTIAGEWEWLTQVRTTRMVRLVQDPVDYANVLKADPNPHNGKTYAFKTRYRVEPRSGKHPKFLPEGTMAEPRRAPEYDAYPMSQGYYAFARSLANAYRVPEYAQQGAVPWPELEAVQHYWDNESYYAFQEGSGIVSPPTPLCLPGLGWVLPFYQGTFIPRKVPLDYDRIPREYFESHDIVVYSAALAPYVPYLTHIVYLVGQDVVNYAVGQTDRSDGLGTYFPFTDILSPATPAPQYPVRGVGNPPGRTLRVGVLYRFTATEGWEPNPSHPYGEDEWHLVWSDVYLGGTKDNPDCRTLDIGFYTFDRATSARLDDYFGLAQVGRGLERIYPFGLVPMLSRLGTRVFSDTSMTLAQPGEVKLPDWALPPNW</sequence>
<evidence type="ECO:0000313" key="2">
    <source>
        <dbReference type="Proteomes" id="UP000286910"/>
    </source>
</evidence>
<dbReference type="EMBL" id="PELR01000402">
    <property type="protein sequence ID" value="RTH00171.1"/>
    <property type="molecule type" value="Genomic_DNA"/>
</dbReference>
<protein>
    <submittedName>
        <fullName evidence="1">Uncharacterized protein</fullName>
    </submittedName>
</protein>
<evidence type="ECO:0000313" key="1">
    <source>
        <dbReference type="EMBL" id="RTH00171.1"/>
    </source>
</evidence>
<name>A0A430QYE6_THESC</name>
<dbReference type="PROSITE" id="PS51257">
    <property type="entry name" value="PROKAR_LIPOPROTEIN"/>
    <property type="match status" value="1"/>
</dbReference>
<dbReference type="AlphaFoldDB" id="A0A430QYE6"/>
<reference evidence="1 2" key="1">
    <citation type="journal article" date="2019" name="Extremophiles">
        <title>Biogeography of thermophiles and predominance of Thermus scotoductus in domestic water heaters.</title>
        <authorList>
            <person name="Wilpiszeski R.L."/>
            <person name="Zhang Z."/>
            <person name="House C.H."/>
        </authorList>
    </citation>
    <scope>NUCLEOTIDE SEQUENCE [LARGE SCALE GENOMIC DNA]</scope>
    <source>
        <strain evidence="1 2">32_S32</strain>
    </source>
</reference>
<gene>
    <name evidence="1" type="ORF">CSW45_13970</name>
</gene>
<dbReference type="Proteomes" id="UP000286910">
    <property type="component" value="Unassembled WGS sequence"/>
</dbReference>
<organism evidence="1 2">
    <name type="scientific">Thermus scotoductus</name>
    <dbReference type="NCBI Taxonomy" id="37636"/>
    <lineage>
        <taxon>Bacteria</taxon>
        <taxon>Thermotogati</taxon>
        <taxon>Deinococcota</taxon>
        <taxon>Deinococci</taxon>
        <taxon>Thermales</taxon>
        <taxon>Thermaceae</taxon>
        <taxon>Thermus</taxon>
    </lineage>
</organism>